<keyword evidence="6" id="KW-0472">Membrane</keyword>
<evidence type="ECO:0000256" key="1">
    <source>
        <dbReference type="ARBA" id="ARBA00004606"/>
    </source>
</evidence>
<protein>
    <recommendedName>
        <fullName evidence="9">Glycosyltransferase family 31</fullName>
    </recommendedName>
</protein>
<evidence type="ECO:0000313" key="7">
    <source>
        <dbReference type="EMBL" id="EGX89861.1"/>
    </source>
</evidence>
<dbReference type="InterPro" id="IPR026050">
    <property type="entry name" value="C1GALT1/C1GALT1_chp1"/>
</dbReference>
<comment type="subcellular location">
    <subcellularLocation>
        <location evidence="1">Membrane</location>
        <topology evidence="1">Single-pass type II membrane protein</topology>
    </subcellularLocation>
</comment>
<evidence type="ECO:0000256" key="4">
    <source>
        <dbReference type="ARBA" id="ARBA00022968"/>
    </source>
</evidence>
<reference evidence="7 8" key="1">
    <citation type="journal article" date="2011" name="Genome Biol.">
        <title>Genome sequence of the insect pathogenic fungus Cordyceps militaris, a valued traditional Chinese medicine.</title>
        <authorList>
            <person name="Zheng P."/>
            <person name="Xia Y."/>
            <person name="Xiao G."/>
            <person name="Xiong C."/>
            <person name="Hu X."/>
            <person name="Zhang S."/>
            <person name="Zheng H."/>
            <person name="Huang Y."/>
            <person name="Zhou Y."/>
            <person name="Wang S."/>
            <person name="Zhao G.P."/>
            <person name="Liu X."/>
            <person name="St Leger R.J."/>
            <person name="Wang C."/>
        </authorList>
    </citation>
    <scope>NUCLEOTIDE SEQUENCE [LARGE SCALE GENOMIC DNA]</scope>
    <source>
        <strain evidence="7 8">CM01</strain>
    </source>
</reference>
<dbReference type="Proteomes" id="UP000001610">
    <property type="component" value="Unassembled WGS sequence"/>
</dbReference>
<dbReference type="KEGG" id="cmt:CCM_08114"/>
<dbReference type="eggNOG" id="KOG2246">
    <property type="taxonomic scope" value="Eukaryota"/>
</dbReference>
<evidence type="ECO:0000313" key="8">
    <source>
        <dbReference type="Proteomes" id="UP000001610"/>
    </source>
</evidence>
<sequence>MSLLGKPPRHSRSPPAVARGLLGKRVRRTIIIALCALAGFSLLRRSMRPGTSWEKPFIALWPDVNEPYRIVTTSDFRPVSMSPHNKDMQQLCQSFPNHILQSIQPVLKTGYTDDPERMPGQFDGASACFKPGELLIFSDAPANMSGHEVIDILALLPDTYHSFPEFQPYLEQRRMLENGSAEKHPEMLQKINGWKLDRFKFVPAVEQAWLMKPDRDFYVFYESDTLVSLRQDLTAANLTVSSYVFWDNLFRFLKTLDPEVPLYMGSSTPGRRDKVHYGTTFANGGPGYVLSRAAVKHLLHRETDRAGRFIGPSFTEKWRYLVNDDEPCGDNILGYILWLSGIEMQALYPMFTQHVFHTLPFDSMRWCSPIFTFHKPSPDQMRGLARWEYGARNNSHPARYADVWDFYKAGSEPRRDNWRNNDVLGRKASASGIKSAEDCEAHCRSLPECLQWTWRGSPTRECFVGEGVFYYGEKCHYSTAGWLPDRITQWKVDHECEDTSWHGPSRTRVYVPG</sequence>
<evidence type="ECO:0000256" key="2">
    <source>
        <dbReference type="ARBA" id="ARBA00006462"/>
    </source>
</evidence>
<dbReference type="EMBL" id="JH126404">
    <property type="protein sequence ID" value="EGX89861.1"/>
    <property type="molecule type" value="Genomic_DNA"/>
</dbReference>
<dbReference type="PANTHER" id="PTHR23033">
    <property type="entry name" value="BETA1,3-GALACTOSYLTRANSFERASE"/>
    <property type="match status" value="1"/>
</dbReference>
<dbReference type="GO" id="GO:0016020">
    <property type="term" value="C:membrane"/>
    <property type="evidence" value="ECO:0007669"/>
    <property type="project" value="UniProtKB-SubCell"/>
</dbReference>
<dbReference type="OrthoDB" id="414175at2759"/>
<dbReference type="AlphaFoldDB" id="G3JNM1"/>
<dbReference type="InParanoid" id="G3JNM1"/>
<dbReference type="Gene3D" id="3.90.550.50">
    <property type="match status" value="1"/>
</dbReference>
<proteinExistence type="inferred from homology"/>
<dbReference type="GeneID" id="18170123"/>
<name>G3JNM1_CORMM</name>
<dbReference type="OMA" id="ERTRPYN"/>
<organism evidence="7 8">
    <name type="scientific">Cordyceps militaris (strain CM01)</name>
    <name type="common">Caterpillar fungus</name>
    <dbReference type="NCBI Taxonomy" id="983644"/>
    <lineage>
        <taxon>Eukaryota</taxon>
        <taxon>Fungi</taxon>
        <taxon>Dikarya</taxon>
        <taxon>Ascomycota</taxon>
        <taxon>Pezizomycotina</taxon>
        <taxon>Sordariomycetes</taxon>
        <taxon>Hypocreomycetidae</taxon>
        <taxon>Hypocreales</taxon>
        <taxon>Cordycipitaceae</taxon>
        <taxon>Cordyceps</taxon>
    </lineage>
</organism>
<evidence type="ECO:0000256" key="5">
    <source>
        <dbReference type="ARBA" id="ARBA00022989"/>
    </source>
</evidence>
<dbReference type="RefSeq" id="XP_006673316.1">
    <property type="nucleotide sequence ID" value="XM_006673253.1"/>
</dbReference>
<dbReference type="Gene3D" id="3.50.4.10">
    <property type="entry name" value="Hepatocyte Growth Factor"/>
    <property type="match status" value="1"/>
</dbReference>
<dbReference type="HOGENOM" id="CLU_022549_0_0_1"/>
<dbReference type="PANTHER" id="PTHR23033:SF43">
    <property type="entry name" value="APPLE DOMAIN-CONTAINING PROTEIN"/>
    <property type="match status" value="1"/>
</dbReference>
<keyword evidence="4" id="KW-0735">Signal-anchor</keyword>
<dbReference type="STRING" id="983644.G3JNM1"/>
<keyword evidence="8" id="KW-1185">Reference proteome</keyword>
<evidence type="ECO:0000256" key="6">
    <source>
        <dbReference type="ARBA" id="ARBA00023136"/>
    </source>
</evidence>
<keyword evidence="5" id="KW-1133">Transmembrane helix</keyword>
<evidence type="ECO:0008006" key="9">
    <source>
        <dbReference type="Google" id="ProtNLM"/>
    </source>
</evidence>
<comment type="similarity">
    <text evidence="2">Belongs to the glycosyltransferase 31 family. Beta3-Gal-T subfamily.</text>
</comment>
<evidence type="ECO:0000256" key="3">
    <source>
        <dbReference type="ARBA" id="ARBA00022692"/>
    </source>
</evidence>
<keyword evidence="3" id="KW-0812">Transmembrane</keyword>
<dbReference type="VEuPathDB" id="FungiDB:CCM_08114"/>
<gene>
    <name evidence="7" type="ORF">CCM_08114</name>
</gene>
<accession>G3JNM1</accession>